<evidence type="ECO:0000313" key="1">
    <source>
        <dbReference type="EnsemblPlants" id="AVESA.00010b.r2.5CG0929180.1.CDS.1"/>
    </source>
</evidence>
<accession>A0ACD5Y8A9</accession>
<dbReference type="Proteomes" id="UP001732700">
    <property type="component" value="Chromosome 5C"/>
</dbReference>
<name>A0ACD5Y8A9_AVESA</name>
<dbReference type="EnsemblPlants" id="AVESA.00010b.r2.5CG0929180.1">
    <property type="protein sequence ID" value="AVESA.00010b.r2.5CG0929180.1.CDS.1"/>
    <property type="gene ID" value="AVESA.00010b.r2.5CG0929180"/>
</dbReference>
<sequence length="240" mass="27565">MPKDLDDLVERPFPVLRGPFLAPPSQEEEVEETSFRVIWMACCKTKPVALIFSSSTGQWRGAASQSWGDLEQSFRSIWRDFAYAHHYAYGCIYWQLDSRGNLLVLHTRTMEFSFAEPPPGAREWKQIAIVEAGADGPAMFALADGTSSDLYYTIRKNNLWQAEKTISLGPGRHYIAGATERYLVLARNGKRLPLDMPDYQHFTLDIRTLQLERMCELKKWHIHEMIYTNFPPSFLSLPTV</sequence>
<protein>
    <submittedName>
        <fullName evidence="1">Uncharacterized protein</fullName>
    </submittedName>
</protein>
<organism evidence="1 2">
    <name type="scientific">Avena sativa</name>
    <name type="common">Oat</name>
    <dbReference type="NCBI Taxonomy" id="4498"/>
    <lineage>
        <taxon>Eukaryota</taxon>
        <taxon>Viridiplantae</taxon>
        <taxon>Streptophyta</taxon>
        <taxon>Embryophyta</taxon>
        <taxon>Tracheophyta</taxon>
        <taxon>Spermatophyta</taxon>
        <taxon>Magnoliopsida</taxon>
        <taxon>Liliopsida</taxon>
        <taxon>Poales</taxon>
        <taxon>Poaceae</taxon>
        <taxon>BOP clade</taxon>
        <taxon>Pooideae</taxon>
        <taxon>Poodae</taxon>
        <taxon>Poeae</taxon>
        <taxon>Poeae Chloroplast Group 1 (Aveneae type)</taxon>
        <taxon>Aveninae</taxon>
        <taxon>Avena</taxon>
    </lineage>
</organism>
<reference evidence="1" key="2">
    <citation type="submission" date="2025-09" db="UniProtKB">
        <authorList>
            <consortium name="EnsemblPlants"/>
        </authorList>
    </citation>
    <scope>IDENTIFICATION</scope>
</reference>
<reference evidence="1" key="1">
    <citation type="submission" date="2021-05" db="EMBL/GenBank/DDBJ databases">
        <authorList>
            <person name="Scholz U."/>
            <person name="Mascher M."/>
            <person name="Fiebig A."/>
        </authorList>
    </citation>
    <scope>NUCLEOTIDE SEQUENCE [LARGE SCALE GENOMIC DNA]</scope>
</reference>
<proteinExistence type="predicted"/>
<keyword evidence="2" id="KW-1185">Reference proteome</keyword>
<evidence type="ECO:0000313" key="2">
    <source>
        <dbReference type="Proteomes" id="UP001732700"/>
    </source>
</evidence>